<dbReference type="PANTHER" id="PTHR43140">
    <property type="entry name" value="TYPE-1 RESTRICTION ENZYME ECOKI SPECIFICITY PROTEIN"/>
    <property type="match status" value="1"/>
</dbReference>
<feature type="domain" description="Type I restriction modification DNA specificity" evidence="4">
    <location>
        <begin position="58"/>
        <end position="164"/>
    </location>
</feature>
<evidence type="ECO:0000259" key="4">
    <source>
        <dbReference type="Pfam" id="PF01420"/>
    </source>
</evidence>
<keyword evidence="2" id="KW-0680">Restriction system</keyword>
<comment type="caution">
    <text evidence="5">The sequence shown here is derived from an EMBL/GenBank/DDBJ whole genome shotgun (WGS) entry which is preliminary data.</text>
</comment>
<keyword evidence="3" id="KW-0238">DNA-binding</keyword>
<sequence>MWTTLGEISNYGECNNVSVDSITDDDWVLELEDLEKDTAKIIQTLSISKRSIKGVRHRFNKGDILYSKLRTYLNKVLVAPQSGYCTTEIMPFNSYCNVSSYYLNHVLRSAYFLDYTQQCGYGVKMPRLSTTDACNGMIPLPPLAEQKRIVKEIEHWFSLIDVIESGKEDLQATIKQAKSKILDLAIHGKLVPQDPNDEPASELLKRINSKAEITCDNGHYPNLPNGWVVTPMQTLCSLTDGERQSEIERVNLDVKYLRGERETKTLTAGRYTPANTLLILVDGENSGEVFRTPIEGYQGSTFKLLSINDNMNTDYVLQVINLHRKTLRENKVGSAIPHLNKKLFKAIEVPIPPYKEQQRIVNAINRAFQQLDIITGSL</sequence>
<feature type="domain" description="Type I restriction modification DNA specificity" evidence="4">
    <location>
        <begin position="267"/>
        <end position="375"/>
    </location>
</feature>
<dbReference type="InterPro" id="IPR000055">
    <property type="entry name" value="Restrct_endonuc_typeI_TRD"/>
</dbReference>
<dbReference type="InterPro" id="IPR044946">
    <property type="entry name" value="Restrct_endonuc_typeI_TRD_sf"/>
</dbReference>
<dbReference type="AlphaFoldDB" id="A0A2M9V5I8"/>
<comment type="similarity">
    <text evidence="1">Belongs to the type-I restriction system S methylase family.</text>
</comment>
<gene>
    <name evidence="5" type="primary">hsdS_3</name>
    <name evidence="5" type="ORF">CQW34_02881</name>
</gene>
<dbReference type="InterPro" id="IPR051212">
    <property type="entry name" value="Type-I_RE_S_subunit"/>
</dbReference>
<reference evidence="5 6" key="1">
    <citation type="journal article" date="2017" name="MBio">
        <title>Gut Symbiont Bacteroides fragilis Secretes a Eukaryotic-Like Ubiquitin Protein That Mediates Intraspecies Antagonism.</title>
        <authorList>
            <person name="Chatzidaki-Livanis M."/>
            <person name="Coyne M.J."/>
            <person name="Roelofs K.G."/>
            <person name="Gentyala R.R."/>
            <person name="Caldwell J.M."/>
            <person name="Comstock L.E."/>
        </authorList>
    </citation>
    <scope>NUCLEOTIDE SEQUENCE [LARGE SCALE GENOMIC DNA]</scope>
    <source>
        <strain evidence="5 6">12905</strain>
    </source>
</reference>
<accession>A0A2M9V5I8</accession>
<evidence type="ECO:0000256" key="2">
    <source>
        <dbReference type="ARBA" id="ARBA00022747"/>
    </source>
</evidence>
<protein>
    <submittedName>
        <fullName evidence="5">EcoKI-like type I restriction enzyme specificity protein</fullName>
    </submittedName>
</protein>
<dbReference type="GO" id="GO:0009307">
    <property type="term" value="P:DNA restriction-modification system"/>
    <property type="evidence" value="ECO:0007669"/>
    <property type="project" value="UniProtKB-KW"/>
</dbReference>
<dbReference type="EMBL" id="PDCW01000020">
    <property type="protein sequence ID" value="PJY73917.1"/>
    <property type="molecule type" value="Genomic_DNA"/>
</dbReference>
<dbReference type="PANTHER" id="PTHR43140:SF1">
    <property type="entry name" value="TYPE I RESTRICTION ENZYME ECOKI SPECIFICITY SUBUNIT"/>
    <property type="match status" value="1"/>
</dbReference>
<evidence type="ECO:0000256" key="1">
    <source>
        <dbReference type="ARBA" id="ARBA00010923"/>
    </source>
</evidence>
<evidence type="ECO:0000313" key="6">
    <source>
        <dbReference type="Proteomes" id="UP000231846"/>
    </source>
</evidence>
<proteinExistence type="inferred from homology"/>
<dbReference type="Gene3D" id="3.90.220.20">
    <property type="entry name" value="DNA methylase specificity domains"/>
    <property type="match status" value="2"/>
</dbReference>
<dbReference type="Pfam" id="PF01420">
    <property type="entry name" value="Methylase_S"/>
    <property type="match status" value="2"/>
</dbReference>
<dbReference type="Proteomes" id="UP000231846">
    <property type="component" value="Unassembled WGS sequence"/>
</dbReference>
<name>A0A2M9V5I8_BACFG</name>
<evidence type="ECO:0000313" key="5">
    <source>
        <dbReference type="EMBL" id="PJY73917.1"/>
    </source>
</evidence>
<dbReference type="SUPFAM" id="SSF116734">
    <property type="entry name" value="DNA methylase specificity domain"/>
    <property type="match status" value="2"/>
</dbReference>
<evidence type="ECO:0000256" key="3">
    <source>
        <dbReference type="ARBA" id="ARBA00023125"/>
    </source>
</evidence>
<dbReference type="GO" id="GO:0003677">
    <property type="term" value="F:DNA binding"/>
    <property type="evidence" value="ECO:0007669"/>
    <property type="project" value="UniProtKB-KW"/>
</dbReference>
<organism evidence="5 6">
    <name type="scientific">Bacteroides fragilis</name>
    <dbReference type="NCBI Taxonomy" id="817"/>
    <lineage>
        <taxon>Bacteria</taxon>
        <taxon>Pseudomonadati</taxon>
        <taxon>Bacteroidota</taxon>
        <taxon>Bacteroidia</taxon>
        <taxon>Bacteroidales</taxon>
        <taxon>Bacteroidaceae</taxon>
        <taxon>Bacteroides</taxon>
    </lineage>
</organism>